<evidence type="ECO:0000256" key="2">
    <source>
        <dbReference type="ARBA" id="ARBA00009415"/>
    </source>
</evidence>
<dbReference type="KEGG" id="soy:115888155"/>
<feature type="coiled-coil region" evidence="5">
    <location>
        <begin position="286"/>
        <end position="338"/>
    </location>
</feature>
<dbReference type="InterPro" id="IPR027267">
    <property type="entry name" value="AH/BAR_dom_sf"/>
</dbReference>
<proteinExistence type="inferred from homology"/>
<evidence type="ECO:0000313" key="7">
    <source>
        <dbReference type="RefSeq" id="XP_030763611.1"/>
    </source>
</evidence>
<dbReference type="GO" id="GO:0005929">
    <property type="term" value="C:cilium"/>
    <property type="evidence" value="ECO:0007669"/>
    <property type="project" value="UniProtKB-SubCell"/>
</dbReference>
<dbReference type="PANTHER" id="PTHR16011">
    <property type="entry name" value="IFT57/HIPPI"/>
    <property type="match status" value="1"/>
</dbReference>
<comment type="similarity">
    <text evidence="2">Belongs to the IFT57 family.</text>
</comment>
<dbReference type="PANTHER" id="PTHR16011:SF0">
    <property type="entry name" value="INTRAFLAGELLAR TRANSPORT PROTEIN 57 HOMOLOG"/>
    <property type="match status" value="1"/>
</dbReference>
<dbReference type="GO" id="GO:0042073">
    <property type="term" value="P:intraciliary transport"/>
    <property type="evidence" value="ECO:0007669"/>
    <property type="project" value="TreeGrafter"/>
</dbReference>
<protein>
    <submittedName>
        <fullName evidence="7">Intraflagellar transport protein 57 homolog</fullName>
    </submittedName>
</protein>
<dbReference type="Proteomes" id="UP000504635">
    <property type="component" value="Unplaced"/>
</dbReference>
<evidence type="ECO:0000256" key="4">
    <source>
        <dbReference type="ARBA" id="ARBA00023273"/>
    </source>
</evidence>
<dbReference type="RefSeq" id="XP_030763611.1">
    <property type="nucleotide sequence ID" value="XM_030907751.1"/>
</dbReference>
<dbReference type="Pfam" id="PF10498">
    <property type="entry name" value="IFT57"/>
    <property type="match status" value="1"/>
</dbReference>
<dbReference type="GO" id="GO:0005815">
    <property type="term" value="C:microtubule organizing center"/>
    <property type="evidence" value="ECO:0007669"/>
    <property type="project" value="TreeGrafter"/>
</dbReference>
<dbReference type="InterPro" id="IPR019530">
    <property type="entry name" value="Intra-flagellar_transport_57"/>
</dbReference>
<gene>
    <name evidence="7" type="primary">LOC115888155</name>
</gene>
<organism evidence="6 7">
    <name type="scientific">Sitophilus oryzae</name>
    <name type="common">Rice weevil</name>
    <name type="synonym">Curculio oryzae</name>
    <dbReference type="NCBI Taxonomy" id="7048"/>
    <lineage>
        <taxon>Eukaryota</taxon>
        <taxon>Metazoa</taxon>
        <taxon>Ecdysozoa</taxon>
        <taxon>Arthropoda</taxon>
        <taxon>Hexapoda</taxon>
        <taxon>Insecta</taxon>
        <taxon>Pterygota</taxon>
        <taxon>Neoptera</taxon>
        <taxon>Endopterygota</taxon>
        <taxon>Coleoptera</taxon>
        <taxon>Polyphaga</taxon>
        <taxon>Cucujiformia</taxon>
        <taxon>Curculionidae</taxon>
        <taxon>Dryophthorinae</taxon>
        <taxon>Sitophilus</taxon>
    </lineage>
</organism>
<evidence type="ECO:0000256" key="5">
    <source>
        <dbReference type="SAM" id="Coils"/>
    </source>
</evidence>
<accession>A0A6J2YK07</accession>
<dbReference type="SUPFAM" id="SSF103657">
    <property type="entry name" value="BAR/IMD domain-like"/>
    <property type="match status" value="1"/>
</dbReference>
<evidence type="ECO:0000256" key="3">
    <source>
        <dbReference type="ARBA" id="ARBA00023069"/>
    </source>
</evidence>
<dbReference type="OrthoDB" id="423881at2759"/>
<dbReference type="GO" id="GO:0030992">
    <property type="term" value="C:intraciliary transport particle B"/>
    <property type="evidence" value="ECO:0007669"/>
    <property type="project" value="TreeGrafter"/>
</dbReference>
<evidence type="ECO:0000313" key="6">
    <source>
        <dbReference type="Proteomes" id="UP000504635"/>
    </source>
</evidence>
<dbReference type="AlphaFoldDB" id="A0A6J2YK07"/>
<keyword evidence="4" id="KW-0966">Cell projection</keyword>
<dbReference type="InParanoid" id="A0A6J2YK07"/>
<reference evidence="7" key="1">
    <citation type="submission" date="2025-08" db="UniProtKB">
        <authorList>
            <consortium name="RefSeq"/>
        </authorList>
    </citation>
    <scope>IDENTIFICATION</scope>
    <source>
        <tissue evidence="7">Gonads</tissue>
    </source>
</reference>
<sequence length="398" mass="46533">MISNDPKIIYENDQDNPFTAFVTMEYLLDKLKLLNYETEFLKDIKLKPIHKYYFVITKNSGEQFYLFALLAAWLIRKCGKNFDPPQEDDDPNNTIERIINEVTEAGMKVEFSTSKIKQGVGEHVVNILDFLANIAIKKQNLILQMPKPPEEKEQETEMIDDESELNLDRVEEEMIAAYSDDSDEENLFRLDNIKPAKSELQQIDLKGNVDEESWKLEVERVLPMLKVTIKNENRDWRSHLEQMKNYENQINESLPPTKNHLEKLYKEVTSTLEKIGNREKYLNRELDNVLDTYRTLQDQLSKIKDKYKNISTGVAERNRELNKLNDRVESIKQQMETRGNSMTDGTPLVNIKKSVSKIKQEIVDMDVRIGVLECLLLQTKIREEKQIETDFGQSISVF</sequence>
<dbReference type="GO" id="GO:1905515">
    <property type="term" value="P:non-motile cilium assembly"/>
    <property type="evidence" value="ECO:0007669"/>
    <property type="project" value="TreeGrafter"/>
</dbReference>
<evidence type="ECO:0000256" key="1">
    <source>
        <dbReference type="ARBA" id="ARBA00004138"/>
    </source>
</evidence>
<dbReference type="CTD" id="55081"/>
<keyword evidence="6" id="KW-1185">Reference proteome</keyword>
<keyword evidence="5" id="KW-0175">Coiled coil</keyword>
<dbReference type="GO" id="GO:0005794">
    <property type="term" value="C:Golgi apparatus"/>
    <property type="evidence" value="ECO:0007669"/>
    <property type="project" value="TreeGrafter"/>
</dbReference>
<dbReference type="FunCoup" id="A0A6J2YK07">
    <property type="interactions" value="141"/>
</dbReference>
<name>A0A6J2YK07_SITOR</name>
<dbReference type="GeneID" id="115888155"/>
<keyword evidence="3" id="KW-0969">Cilium</keyword>
<comment type="subcellular location">
    <subcellularLocation>
        <location evidence="1">Cell projection</location>
        <location evidence="1">Cilium</location>
    </subcellularLocation>
</comment>